<organism evidence="2 3">
    <name type="scientific">Bimuria novae-zelandiae CBS 107.79</name>
    <dbReference type="NCBI Taxonomy" id="1447943"/>
    <lineage>
        <taxon>Eukaryota</taxon>
        <taxon>Fungi</taxon>
        <taxon>Dikarya</taxon>
        <taxon>Ascomycota</taxon>
        <taxon>Pezizomycotina</taxon>
        <taxon>Dothideomycetes</taxon>
        <taxon>Pleosporomycetidae</taxon>
        <taxon>Pleosporales</taxon>
        <taxon>Massarineae</taxon>
        <taxon>Didymosphaeriaceae</taxon>
        <taxon>Bimuria</taxon>
    </lineage>
</organism>
<accession>A0A6A5VRN9</accession>
<evidence type="ECO:0000256" key="1">
    <source>
        <dbReference type="SAM" id="MobiDB-lite"/>
    </source>
</evidence>
<evidence type="ECO:0000313" key="3">
    <source>
        <dbReference type="Proteomes" id="UP000800036"/>
    </source>
</evidence>
<feature type="region of interest" description="Disordered" evidence="1">
    <location>
        <begin position="1"/>
        <end position="105"/>
    </location>
</feature>
<gene>
    <name evidence="2" type="ORF">BU23DRAFT_446373</name>
</gene>
<dbReference type="EMBL" id="ML976657">
    <property type="protein sequence ID" value="KAF1979921.1"/>
    <property type="molecule type" value="Genomic_DNA"/>
</dbReference>
<sequence>MEDIEHDDVAAAMGFSSFGGTKKRKYDQTSSPKSRVDASGANTTRLGVRSKIEQEESSKNAAEPEPSVDAAEPHAMLAKDKTKQHQHAAAFTQNQSDASPMVSFGGPAITQTELAALRNGVLDENGDRAYFLPSFVKDPWETPSKERN</sequence>
<proteinExistence type="predicted"/>
<dbReference type="AlphaFoldDB" id="A0A6A5VRN9"/>
<reference evidence="2" key="1">
    <citation type="journal article" date="2020" name="Stud. Mycol.">
        <title>101 Dothideomycetes genomes: a test case for predicting lifestyles and emergence of pathogens.</title>
        <authorList>
            <person name="Haridas S."/>
            <person name="Albert R."/>
            <person name="Binder M."/>
            <person name="Bloem J."/>
            <person name="Labutti K."/>
            <person name="Salamov A."/>
            <person name="Andreopoulos B."/>
            <person name="Baker S."/>
            <person name="Barry K."/>
            <person name="Bills G."/>
            <person name="Bluhm B."/>
            <person name="Cannon C."/>
            <person name="Castanera R."/>
            <person name="Culley D."/>
            <person name="Daum C."/>
            <person name="Ezra D."/>
            <person name="Gonzalez J."/>
            <person name="Henrissat B."/>
            <person name="Kuo A."/>
            <person name="Liang C."/>
            <person name="Lipzen A."/>
            <person name="Lutzoni F."/>
            <person name="Magnuson J."/>
            <person name="Mondo S."/>
            <person name="Nolan M."/>
            <person name="Ohm R."/>
            <person name="Pangilinan J."/>
            <person name="Park H.-J."/>
            <person name="Ramirez L."/>
            <person name="Alfaro M."/>
            <person name="Sun H."/>
            <person name="Tritt A."/>
            <person name="Yoshinaga Y."/>
            <person name="Zwiers L.-H."/>
            <person name="Turgeon B."/>
            <person name="Goodwin S."/>
            <person name="Spatafora J."/>
            <person name="Crous P."/>
            <person name="Grigoriev I."/>
        </authorList>
    </citation>
    <scope>NUCLEOTIDE SEQUENCE</scope>
    <source>
        <strain evidence="2">CBS 107.79</strain>
    </source>
</reference>
<protein>
    <submittedName>
        <fullName evidence="2">Uncharacterized protein</fullName>
    </submittedName>
</protein>
<dbReference type="OrthoDB" id="5419162at2759"/>
<evidence type="ECO:0000313" key="2">
    <source>
        <dbReference type="EMBL" id="KAF1979921.1"/>
    </source>
</evidence>
<keyword evidence="3" id="KW-1185">Reference proteome</keyword>
<name>A0A6A5VRN9_9PLEO</name>
<dbReference type="Proteomes" id="UP000800036">
    <property type="component" value="Unassembled WGS sequence"/>
</dbReference>